<evidence type="ECO:0000313" key="3">
    <source>
        <dbReference type="EMBL" id="ORZ34720.1"/>
    </source>
</evidence>
<dbReference type="PROSITE" id="PS51352">
    <property type="entry name" value="THIOREDOXIN_2"/>
    <property type="match status" value="1"/>
</dbReference>
<dbReference type="EMBL" id="MCFL01000026">
    <property type="protein sequence ID" value="ORZ34720.1"/>
    <property type="molecule type" value="Genomic_DNA"/>
</dbReference>
<dbReference type="OrthoDB" id="72053at2759"/>
<comment type="caution">
    <text evidence="3">The sequence shown here is derived from an EMBL/GenBank/DDBJ whole genome shotgun (WGS) entry which is preliminary data.</text>
</comment>
<dbReference type="Gene3D" id="3.40.30.10">
    <property type="entry name" value="Glutaredoxin"/>
    <property type="match status" value="1"/>
</dbReference>
<accession>A0A1Y2HJG1</accession>
<dbReference type="AlphaFoldDB" id="A0A1Y2HJG1"/>
<name>A0A1Y2HJG1_9FUNG</name>
<dbReference type="CDD" id="cd02961">
    <property type="entry name" value="PDI_a_family"/>
    <property type="match status" value="1"/>
</dbReference>
<evidence type="ECO:0000313" key="4">
    <source>
        <dbReference type="Proteomes" id="UP000193411"/>
    </source>
</evidence>
<dbReference type="Pfam" id="PF00085">
    <property type="entry name" value="Thioredoxin"/>
    <property type="match status" value="1"/>
</dbReference>
<proteinExistence type="predicted"/>
<gene>
    <name evidence="3" type="ORF">BCR44DRAFT_33547</name>
</gene>
<dbReference type="SUPFAM" id="SSF52833">
    <property type="entry name" value="Thioredoxin-like"/>
    <property type="match status" value="1"/>
</dbReference>
<dbReference type="Proteomes" id="UP000193411">
    <property type="component" value="Unassembled WGS sequence"/>
</dbReference>
<dbReference type="InterPro" id="IPR051063">
    <property type="entry name" value="PDI"/>
</dbReference>
<reference evidence="3 4" key="1">
    <citation type="submission" date="2016-07" db="EMBL/GenBank/DDBJ databases">
        <title>Pervasive Adenine N6-methylation of Active Genes in Fungi.</title>
        <authorList>
            <consortium name="DOE Joint Genome Institute"/>
            <person name="Mondo S.J."/>
            <person name="Dannebaum R.O."/>
            <person name="Kuo R.C."/>
            <person name="Labutti K."/>
            <person name="Haridas S."/>
            <person name="Kuo A."/>
            <person name="Salamov A."/>
            <person name="Ahrendt S.R."/>
            <person name="Lipzen A."/>
            <person name="Sullivan W."/>
            <person name="Andreopoulos W.B."/>
            <person name="Clum A."/>
            <person name="Lindquist E."/>
            <person name="Daum C."/>
            <person name="Ramamoorthy G.K."/>
            <person name="Gryganskyi A."/>
            <person name="Culley D."/>
            <person name="Magnuson J.K."/>
            <person name="James T.Y."/>
            <person name="O'Malley M.A."/>
            <person name="Stajich J.E."/>
            <person name="Spatafora J.W."/>
            <person name="Visel A."/>
            <person name="Grigoriev I.V."/>
        </authorList>
    </citation>
    <scope>NUCLEOTIDE SEQUENCE [LARGE SCALE GENOMIC DNA]</scope>
    <source>
        <strain evidence="3 4">PL171</strain>
    </source>
</reference>
<protein>
    <submittedName>
        <fullName evidence="3">Thioredoxin-like protein</fullName>
    </submittedName>
</protein>
<evidence type="ECO:0000256" key="1">
    <source>
        <dbReference type="SAM" id="SignalP"/>
    </source>
</evidence>
<dbReference type="InterPro" id="IPR036249">
    <property type="entry name" value="Thioredoxin-like_sf"/>
</dbReference>
<dbReference type="PANTHER" id="PTHR45672">
    <property type="entry name" value="PROTEIN DISULFIDE-ISOMERASE C17H9.14C-RELATED"/>
    <property type="match status" value="1"/>
</dbReference>
<keyword evidence="4" id="KW-1185">Reference proteome</keyword>
<dbReference type="GO" id="GO:0003756">
    <property type="term" value="F:protein disulfide isomerase activity"/>
    <property type="evidence" value="ECO:0007669"/>
    <property type="project" value="TreeGrafter"/>
</dbReference>
<keyword evidence="1" id="KW-0732">Signal</keyword>
<organism evidence="3 4">
    <name type="scientific">Catenaria anguillulae PL171</name>
    <dbReference type="NCBI Taxonomy" id="765915"/>
    <lineage>
        <taxon>Eukaryota</taxon>
        <taxon>Fungi</taxon>
        <taxon>Fungi incertae sedis</taxon>
        <taxon>Blastocladiomycota</taxon>
        <taxon>Blastocladiomycetes</taxon>
        <taxon>Blastocladiales</taxon>
        <taxon>Catenariaceae</taxon>
        <taxon>Catenaria</taxon>
    </lineage>
</organism>
<dbReference type="GO" id="GO:0005783">
    <property type="term" value="C:endoplasmic reticulum"/>
    <property type="evidence" value="ECO:0007669"/>
    <property type="project" value="TreeGrafter"/>
</dbReference>
<evidence type="ECO:0000259" key="2">
    <source>
        <dbReference type="PROSITE" id="PS51352"/>
    </source>
</evidence>
<feature type="domain" description="Thioredoxin" evidence="2">
    <location>
        <begin position="11"/>
        <end position="139"/>
    </location>
</feature>
<dbReference type="STRING" id="765915.A0A1Y2HJG1"/>
<dbReference type="GO" id="GO:0006457">
    <property type="term" value="P:protein folding"/>
    <property type="evidence" value="ECO:0007669"/>
    <property type="project" value="TreeGrafter"/>
</dbReference>
<feature type="signal peptide" evidence="1">
    <location>
        <begin position="1"/>
        <end position="22"/>
    </location>
</feature>
<feature type="chain" id="PRO_5013254476" evidence="1">
    <location>
        <begin position="23"/>
        <end position="139"/>
    </location>
</feature>
<sequence length="139" mass="15462">MFSKFAVLFAAALCALVISASARVNYDWEKPTEVEILTEADFKSKISSGKWVVTFYAPWCSNSKKFAPTLDAAAKKLKPSLKAQNVHIARVDCVKFDGLCDAHNVDGYPTVFPFVNGKQGAEYDGDRTLRDFAQFVREI</sequence>
<dbReference type="InterPro" id="IPR013766">
    <property type="entry name" value="Thioredoxin_domain"/>
</dbReference>